<evidence type="ECO:0000313" key="2">
    <source>
        <dbReference type="EMBL" id="AIE97121.1"/>
    </source>
</evidence>
<reference evidence="2" key="1">
    <citation type="journal article" date="2014" name="Genome Biol. Evol.">
        <title>Pangenome evidence for extensive interdomain horizontal transfer affecting lineage core and shell genes in uncultured planktonic thaumarchaeota and euryarchaeota.</title>
        <authorList>
            <person name="Deschamps P."/>
            <person name="Zivanovic Y."/>
            <person name="Moreira D."/>
            <person name="Rodriguez-Valera F."/>
            <person name="Lopez-Garcia P."/>
        </authorList>
    </citation>
    <scope>NUCLEOTIDE SEQUENCE</scope>
</reference>
<keyword evidence="1" id="KW-0812">Transmembrane</keyword>
<evidence type="ECO:0000256" key="1">
    <source>
        <dbReference type="SAM" id="Phobius"/>
    </source>
</evidence>
<proteinExistence type="predicted"/>
<feature type="transmembrane region" description="Helical" evidence="1">
    <location>
        <begin position="71"/>
        <end position="91"/>
    </location>
</feature>
<accession>A0A075G5G0</accession>
<feature type="transmembrane region" description="Helical" evidence="1">
    <location>
        <begin position="169"/>
        <end position="192"/>
    </location>
</feature>
<feature type="transmembrane region" description="Helical" evidence="1">
    <location>
        <begin position="111"/>
        <end position="130"/>
    </location>
</feature>
<name>A0A075G5G0_9EURY</name>
<feature type="transmembrane region" description="Helical" evidence="1">
    <location>
        <begin position="12"/>
        <end position="31"/>
    </location>
</feature>
<organism evidence="2">
    <name type="scientific">uncultured marine group II/III euryarchaeote AD1000_91_C10</name>
    <dbReference type="NCBI Taxonomy" id="1457825"/>
    <lineage>
        <taxon>Archaea</taxon>
        <taxon>Methanobacteriati</taxon>
        <taxon>Methanobacteriota</taxon>
        <taxon>environmental samples</taxon>
    </lineage>
</organism>
<feature type="transmembrane region" description="Helical" evidence="1">
    <location>
        <begin position="142"/>
        <end position="162"/>
    </location>
</feature>
<keyword evidence="1" id="KW-0472">Membrane</keyword>
<feature type="transmembrane region" description="Helical" evidence="1">
    <location>
        <begin position="198"/>
        <end position="216"/>
    </location>
</feature>
<sequence length="232" mass="26337">MIELSELQKISLLVLFLGLVILSYPMFMWSIEKSLKQKSSDWFLASVVLVFCTAFFISIWTVHLAESKPELLWPAAIFTLIFRLISPIYLIKIVRKRIIKLDKNTTTRNNMTAGISVLIGTFTVATTQIGEDGNELIGVTEMLITAVVVVYSFSQFYLYLFIKQMKESSVLFAWISGLLVGIGFVVLVPQFLVGFDQTFVMISGTGWFLAAILMYLDNNKKAEKLLKMIRFT</sequence>
<protein>
    <submittedName>
        <fullName evidence="2">Uncharacterized protein</fullName>
    </submittedName>
</protein>
<dbReference type="AlphaFoldDB" id="A0A075G5G0"/>
<feature type="transmembrane region" description="Helical" evidence="1">
    <location>
        <begin position="43"/>
        <end position="65"/>
    </location>
</feature>
<keyword evidence="1" id="KW-1133">Transmembrane helix</keyword>
<dbReference type="EMBL" id="KF900498">
    <property type="protein sequence ID" value="AIE97121.1"/>
    <property type="molecule type" value="Genomic_DNA"/>
</dbReference>